<proteinExistence type="predicted"/>
<evidence type="ECO:0000313" key="2">
    <source>
        <dbReference type="Proteomes" id="UP001592531"/>
    </source>
</evidence>
<protein>
    <submittedName>
        <fullName evidence="1">Uncharacterized protein</fullName>
    </submittedName>
</protein>
<dbReference type="Proteomes" id="UP001592531">
    <property type="component" value="Unassembled WGS sequence"/>
</dbReference>
<reference evidence="1 2" key="1">
    <citation type="submission" date="2024-09" db="EMBL/GenBank/DDBJ databases">
        <authorList>
            <person name="Lee S.D."/>
        </authorList>
    </citation>
    <scope>NUCLEOTIDE SEQUENCE [LARGE SCALE GENOMIC DNA]</scope>
    <source>
        <strain evidence="1 2">N8-3</strain>
    </source>
</reference>
<gene>
    <name evidence="1" type="ORF">ACEZDE_05250</name>
</gene>
<dbReference type="RefSeq" id="WP_380532849.1">
    <property type="nucleotide sequence ID" value="NZ_JBHFAB010000003.1"/>
</dbReference>
<accession>A0ABV6VQM5</accession>
<organism evidence="1 2">
    <name type="scientific">Streptacidiphilus cavernicola</name>
    <dbReference type="NCBI Taxonomy" id="3342716"/>
    <lineage>
        <taxon>Bacteria</taxon>
        <taxon>Bacillati</taxon>
        <taxon>Actinomycetota</taxon>
        <taxon>Actinomycetes</taxon>
        <taxon>Kitasatosporales</taxon>
        <taxon>Streptomycetaceae</taxon>
        <taxon>Streptacidiphilus</taxon>
    </lineage>
</organism>
<evidence type="ECO:0000313" key="1">
    <source>
        <dbReference type="EMBL" id="MFC1416044.1"/>
    </source>
</evidence>
<dbReference type="EMBL" id="JBHFAB010000003">
    <property type="protein sequence ID" value="MFC1416044.1"/>
    <property type="molecule type" value="Genomic_DNA"/>
</dbReference>
<comment type="caution">
    <text evidence="1">The sequence shown here is derived from an EMBL/GenBank/DDBJ whole genome shotgun (WGS) entry which is preliminary data.</text>
</comment>
<name>A0ABV6VQM5_9ACTN</name>
<keyword evidence="2" id="KW-1185">Reference proteome</keyword>
<sequence length="64" mass="6713">MDKAATTAMCELDPVTWDAMIDALKDHGVPSETLDAACAQALAAINATPATVRDQWLATGARPE</sequence>